<evidence type="ECO:0000256" key="4">
    <source>
        <dbReference type="ARBA" id="ARBA00022729"/>
    </source>
</evidence>
<keyword evidence="4" id="KW-0732">Signal</keyword>
<gene>
    <name evidence="8" type="ORF">SAMN05421742_11423</name>
</gene>
<keyword evidence="3" id="KW-0858">Xylan degradation</keyword>
<keyword evidence="7" id="KW-0624">Polysaccharide degradation</keyword>
<dbReference type="GO" id="GO:0005576">
    <property type="term" value="C:extracellular region"/>
    <property type="evidence" value="ECO:0007669"/>
    <property type="project" value="UniProtKB-SubCell"/>
</dbReference>
<dbReference type="RefSeq" id="WP_092621622.1">
    <property type="nucleotide sequence ID" value="NZ_FNCV01000014.1"/>
</dbReference>
<dbReference type="InterPro" id="IPR029058">
    <property type="entry name" value="AB_hydrolase_fold"/>
</dbReference>
<dbReference type="PANTHER" id="PTHR38050">
    <property type="match status" value="1"/>
</dbReference>
<dbReference type="SUPFAM" id="SSF53474">
    <property type="entry name" value="alpha/beta-Hydrolases"/>
    <property type="match status" value="1"/>
</dbReference>
<sequence>MRALPWLALIGALLLGGPLAAEERTLTHDGLERRYLIDHPGPAAEGTRWPLVMVLHGGGGNGENARRMSGFSAPRYARRAILVYPWGTSRFAGMDRLKTWNAGHCCGFAMKRKVDDVGFLAALIDHLVAHDHADPERVFVTGMSNGAMMAHRLGIELSGRIAGIAPVVGGLFGDESRPTHPVPALIITGALDKNVPAEGGLGQGRGADAWDGTPLKPATYQGDFWAAANRCRPTPRVSTLAGGKVTRRAYPCPAEAPVVHLIVGDNGHAWPGGRQGSRLGDAPSRALDATRAMWDFFMGL</sequence>
<evidence type="ECO:0000256" key="7">
    <source>
        <dbReference type="ARBA" id="ARBA00023326"/>
    </source>
</evidence>
<dbReference type="Gene3D" id="3.40.50.1820">
    <property type="entry name" value="alpha/beta hydrolase"/>
    <property type="match status" value="1"/>
</dbReference>
<keyword evidence="2" id="KW-0964">Secreted</keyword>
<evidence type="ECO:0000256" key="6">
    <source>
        <dbReference type="ARBA" id="ARBA00023277"/>
    </source>
</evidence>
<dbReference type="Proteomes" id="UP000217076">
    <property type="component" value="Unassembled WGS sequence"/>
</dbReference>
<dbReference type="InterPro" id="IPR043595">
    <property type="entry name" value="FaeB/C/D"/>
</dbReference>
<proteinExistence type="predicted"/>
<evidence type="ECO:0000256" key="2">
    <source>
        <dbReference type="ARBA" id="ARBA00022525"/>
    </source>
</evidence>
<dbReference type="EMBL" id="FNCV01000014">
    <property type="protein sequence ID" value="SDH81665.1"/>
    <property type="molecule type" value="Genomic_DNA"/>
</dbReference>
<dbReference type="InterPro" id="IPR010126">
    <property type="entry name" value="Esterase_phb"/>
</dbReference>
<dbReference type="Pfam" id="PF10503">
    <property type="entry name" value="Esterase_PHB"/>
    <property type="match status" value="1"/>
</dbReference>
<keyword evidence="9" id="KW-1185">Reference proteome</keyword>
<evidence type="ECO:0000313" key="9">
    <source>
        <dbReference type="Proteomes" id="UP000217076"/>
    </source>
</evidence>
<keyword evidence="6" id="KW-0119">Carbohydrate metabolism</keyword>
<protein>
    <submittedName>
        <fullName evidence="8">Polyhydroxybutyrate depolymerase</fullName>
    </submittedName>
</protein>
<dbReference type="STRING" id="83401.SAMN05421742_11423"/>
<evidence type="ECO:0000256" key="3">
    <source>
        <dbReference type="ARBA" id="ARBA00022651"/>
    </source>
</evidence>
<dbReference type="PANTHER" id="PTHR38050:SF2">
    <property type="entry name" value="FERULOYL ESTERASE C-RELATED"/>
    <property type="match status" value="1"/>
</dbReference>
<dbReference type="GO" id="GO:0030600">
    <property type="term" value="F:feruloyl esterase activity"/>
    <property type="evidence" value="ECO:0007669"/>
    <property type="project" value="InterPro"/>
</dbReference>
<dbReference type="OrthoDB" id="9767239at2"/>
<name>A0A1G8FHS4_9PROT</name>
<accession>A0A1G8FHS4</accession>
<comment type="subcellular location">
    <subcellularLocation>
        <location evidence="1">Secreted</location>
    </subcellularLocation>
</comment>
<dbReference type="GO" id="GO:0045493">
    <property type="term" value="P:xylan catabolic process"/>
    <property type="evidence" value="ECO:0007669"/>
    <property type="project" value="UniProtKB-KW"/>
</dbReference>
<evidence type="ECO:0000256" key="5">
    <source>
        <dbReference type="ARBA" id="ARBA00022801"/>
    </source>
</evidence>
<keyword evidence="5" id="KW-0378">Hydrolase</keyword>
<evidence type="ECO:0000313" key="8">
    <source>
        <dbReference type="EMBL" id="SDH81665.1"/>
    </source>
</evidence>
<organism evidence="8 9">
    <name type="scientific">Roseospirillum parvum</name>
    <dbReference type="NCBI Taxonomy" id="83401"/>
    <lineage>
        <taxon>Bacteria</taxon>
        <taxon>Pseudomonadati</taxon>
        <taxon>Pseudomonadota</taxon>
        <taxon>Alphaproteobacteria</taxon>
        <taxon>Rhodospirillales</taxon>
        <taxon>Rhodospirillaceae</taxon>
        <taxon>Roseospirillum</taxon>
    </lineage>
</organism>
<dbReference type="AlphaFoldDB" id="A0A1G8FHS4"/>
<reference evidence="9" key="1">
    <citation type="submission" date="2016-10" db="EMBL/GenBank/DDBJ databases">
        <authorList>
            <person name="Varghese N."/>
            <person name="Submissions S."/>
        </authorList>
    </citation>
    <scope>NUCLEOTIDE SEQUENCE [LARGE SCALE GENOMIC DNA]</scope>
    <source>
        <strain evidence="9">930I</strain>
    </source>
</reference>
<evidence type="ECO:0000256" key="1">
    <source>
        <dbReference type="ARBA" id="ARBA00004613"/>
    </source>
</evidence>